<reference evidence="1" key="1">
    <citation type="journal article" date="2014" name="Front. Microbiol.">
        <title>High frequency of phylogenetically diverse reductive dehalogenase-homologous genes in deep subseafloor sedimentary metagenomes.</title>
        <authorList>
            <person name="Kawai M."/>
            <person name="Futagami T."/>
            <person name="Toyoda A."/>
            <person name="Takaki Y."/>
            <person name="Nishi S."/>
            <person name="Hori S."/>
            <person name="Arai W."/>
            <person name="Tsubouchi T."/>
            <person name="Morono Y."/>
            <person name="Uchiyama I."/>
            <person name="Ito T."/>
            <person name="Fujiyama A."/>
            <person name="Inagaki F."/>
            <person name="Takami H."/>
        </authorList>
    </citation>
    <scope>NUCLEOTIDE SEQUENCE</scope>
    <source>
        <strain evidence="1">Expedition CK06-06</strain>
    </source>
</reference>
<protein>
    <submittedName>
        <fullName evidence="1">Uncharacterized protein</fullName>
    </submittedName>
</protein>
<dbReference type="EMBL" id="BARS01007527">
    <property type="protein sequence ID" value="GAF67300.1"/>
    <property type="molecule type" value="Genomic_DNA"/>
</dbReference>
<name>X0SU08_9ZZZZ</name>
<gene>
    <name evidence="1" type="ORF">S01H1_14464</name>
</gene>
<comment type="caution">
    <text evidence="1">The sequence shown here is derived from an EMBL/GenBank/DDBJ whole genome shotgun (WGS) entry which is preliminary data.</text>
</comment>
<sequence>MKYLVKVRLVAVAILFAISSMAYGAITVVARP</sequence>
<accession>X0SU08</accession>
<organism evidence="1">
    <name type="scientific">marine sediment metagenome</name>
    <dbReference type="NCBI Taxonomy" id="412755"/>
    <lineage>
        <taxon>unclassified sequences</taxon>
        <taxon>metagenomes</taxon>
        <taxon>ecological metagenomes</taxon>
    </lineage>
</organism>
<dbReference type="AlphaFoldDB" id="X0SU08"/>
<feature type="non-terminal residue" evidence="1">
    <location>
        <position position="32"/>
    </location>
</feature>
<evidence type="ECO:0000313" key="1">
    <source>
        <dbReference type="EMBL" id="GAF67300.1"/>
    </source>
</evidence>
<proteinExistence type="predicted"/>